<feature type="compositionally biased region" description="Polar residues" evidence="1">
    <location>
        <begin position="303"/>
        <end position="314"/>
    </location>
</feature>
<feature type="compositionally biased region" description="Polar residues" evidence="1">
    <location>
        <begin position="355"/>
        <end position="365"/>
    </location>
</feature>
<dbReference type="OrthoDB" id="439792at2759"/>
<comment type="caution">
    <text evidence="2">The sequence shown here is derived from an EMBL/GenBank/DDBJ whole genome shotgun (WGS) entry which is preliminary data.</text>
</comment>
<feature type="region of interest" description="Disordered" evidence="1">
    <location>
        <begin position="232"/>
        <end position="279"/>
    </location>
</feature>
<gene>
    <name evidence="2" type="ORF">Poli38472_013571</name>
</gene>
<dbReference type="EMBL" id="SPLM01000077">
    <property type="protein sequence ID" value="TMW61108.1"/>
    <property type="molecule type" value="Genomic_DNA"/>
</dbReference>
<protein>
    <submittedName>
        <fullName evidence="2">Uncharacterized protein</fullName>
    </submittedName>
</protein>
<evidence type="ECO:0000313" key="3">
    <source>
        <dbReference type="Proteomes" id="UP000794436"/>
    </source>
</evidence>
<evidence type="ECO:0000313" key="2">
    <source>
        <dbReference type="EMBL" id="TMW61108.1"/>
    </source>
</evidence>
<feature type="region of interest" description="Disordered" evidence="1">
    <location>
        <begin position="303"/>
        <end position="322"/>
    </location>
</feature>
<sequence>MAGLNAYASSLRLDRGSQERQVEKGVPFFVPHLAKVKTQVMCQSKNQHLLFSHEKEPHVASSDKSPATTTLTSVSYRKQGNQQLYSDENLRKRQRLLEDKQVVAAITRFWDTFPHIRLGHQYLEKRDYLDVFLKFYKALVAPSEFSMAEARKIVERDWERDVGDGEISMSKALFVRALFEVADIWTVGIGAEIYVSFLTKLFDRVTMTVFDQEKSMWLTVFAELDKIRSLVEPKDTPSSTNQDQDAGAKPRPPLLKKKTLSVPNGLGSPTKNTSVEPVGGSLRRLPELATPTAITTEVLRAMQSMTSQSPSKRTLVSPEENEVMVHTSRSEGAAMRSPTQRADMSAFVSATVTNGSSSLSAQRGNMSHRKAGNGAINADKPPRPEKEGVNAASDKLTQSPPSDLLPPAPQVHLSMPSIYLSPEITPAHAPERAARRRIRESMKLAQRLRRITF</sequence>
<accession>A0A8K1FJV4</accession>
<proteinExistence type="predicted"/>
<organism evidence="2 3">
    <name type="scientific">Pythium oligandrum</name>
    <name type="common">Mycoparasitic fungus</name>
    <dbReference type="NCBI Taxonomy" id="41045"/>
    <lineage>
        <taxon>Eukaryota</taxon>
        <taxon>Sar</taxon>
        <taxon>Stramenopiles</taxon>
        <taxon>Oomycota</taxon>
        <taxon>Peronosporomycetes</taxon>
        <taxon>Pythiales</taxon>
        <taxon>Pythiaceae</taxon>
        <taxon>Pythium</taxon>
    </lineage>
</organism>
<keyword evidence="3" id="KW-1185">Reference proteome</keyword>
<reference evidence="2" key="1">
    <citation type="submission" date="2019-03" db="EMBL/GenBank/DDBJ databases">
        <title>Long read genome sequence of the mycoparasitic Pythium oligandrum ATCC 38472 isolated from sugarbeet rhizosphere.</title>
        <authorList>
            <person name="Gaulin E."/>
        </authorList>
    </citation>
    <scope>NUCLEOTIDE SEQUENCE</scope>
    <source>
        <strain evidence="2">ATCC 38472_TT</strain>
    </source>
</reference>
<dbReference type="AlphaFoldDB" id="A0A8K1FJV4"/>
<evidence type="ECO:0000256" key="1">
    <source>
        <dbReference type="SAM" id="MobiDB-lite"/>
    </source>
</evidence>
<feature type="region of interest" description="Disordered" evidence="1">
    <location>
        <begin position="355"/>
        <end position="410"/>
    </location>
</feature>
<name>A0A8K1FJV4_PYTOL</name>
<dbReference type="Proteomes" id="UP000794436">
    <property type="component" value="Unassembled WGS sequence"/>
</dbReference>